<dbReference type="PANTHER" id="PTHR34390:SF1">
    <property type="entry name" value="SUCCINATE TRANSPORTER SUBUNIT YJJB-RELATED"/>
    <property type="match status" value="1"/>
</dbReference>
<keyword evidence="11" id="KW-1185">Reference proteome</keyword>
<feature type="transmembrane region" description="Helical" evidence="8">
    <location>
        <begin position="116"/>
        <end position="137"/>
    </location>
</feature>
<evidence type="ECO:0000313" key="10">
    <source>
        <dbReference type="EMBL" id="NEZ45951.1"/>
    </source>
</evidence>
<keyword evidence="3" id="KW-0997">Cell inner membrane</keyword>
<accession>A0A6M0R6Y8</accession>
<dbReference type="RefSeq" id="WP_050607066.1">
    <property type="nucleotide sequence ID" value="NZ_CABKUB010000006.1"/>
</dbReference>
<dbReference type="GO" id="GO:0015744">
    <property type="term" value="P:succinate transport"/>
    <property type="evidence" value="ECO:0007669"/>
    <property type="project" value="TreeGrafter"/>
</dbReference>
<evidence type="ECO:0000256" key="3">
    <source>
        <dbReference type="ARBA" id="ARBA00022519"/>
    </source>
</evidence>
<evidence type="ECO:0000259" key="9">
    <source>
        <dbReference type="Pfam" id="PF12821"/>
    </source>
</evidence>
<name>A0A6M0R6Y8_9CLOT</name>
<keyword evidence="4 8" id="KW-0812">Transmembrane</keyword>
<feature type="transmembrane region" description="Helical" evidence="8">
    <location>
        <begin position="6"/>
        <end position="21"/>
    </location>
</feature>
<keyword evidence="5 8" id="KW-1133">Transmembrane helix</keyword>
<evidence type="ECO:0000256" key="6">
    <source>
        <dbReference type="ARBA" id="ARBA00023136"/>
    </source>
</evidence>
<evidence type="ECO:0000256" key="8">
    <source>
        <dbReference type="SAM" id="Phobius"/>
    </source>
</evidence>
<dbReference type="EMBL" id="SXDP01000001">
    <property type="protein sequence ID" value="NEZ45951.1"/>
    <property type="molecule type" value="Genomic_DNA"/>
</dbReference>
<evidence type="ECO:0000313" key="11">
    <source>
        <dbReference type="Proteomes" id="UP000473885"/>
    </source>
</evidence>
<evidence type="ECO:0000256" key="7">
    <source>
        <dbReference type="ARBA" id="ARBA00034125"/>
    </source>
</evidence>
<feature type="transmembrane region" description="Helical" evidence="8">
    <location>
        <begin position="76"/>
        <end position="96"/>
    </location>
</feature>
<sequence>MILNSIYAFIATLGFAGIFNIRGKKFFYASLCGSLSWTVYLIFLHLNYSNVLSFFAASLAIGIYSEILARLLKTPVTTFVICGLIPLVPGGGMYYTMQKCIEGDVNGALNMGINTLSIAGSIALGIVIISSITKIIFKFKEKLFIKI</sequence>
<dbReference type="InterPro" id="IPR050539">
    <property type="entry name" value="ThrE_Dicarb/AminoAcid_Exp"/>
</dbReference>
<evidence type="ECO:0000256" key="5">
    <source>
        <dbReference type="ARBA" id="ARBA00022989"/>
    </source>
</evidence>
<comment type="caution">
    <text evidence="10">The sequence shown here is derived from an EMBL/GenBank/DDBJ whole genome shotgun (WGS) entry which is preliminary data.</text>
</comment>
<organism evidence="10 11">
    <name type="scientific">Clostridium niameyense</name>
    <dbReference type="NCBI Taxonomy" id="1622073"/>
    <lineage>
        <taxon>Bacteria</taxon>
        <taxon>Bacillati</taxon>
        <taxon>Bacillota</taxon>
        <taxon>Clostridia</taxon>
        <taxon>Eubacteriales</taxon>
        <taxon>Clostridiaceae</taxon>
        <taxon>Clostridium</taxon>
    </lineage>
</organism>
<feature type="domain" description="Threonine/Serine exporter ThrE" evidence="9">
    <location>
        <begin position="5"/>
        <end position="132"/>
    </location>
</feature>
<dbReference type="OrthoDB" id="9810047at2"/>
<protein>
    <submittedName>
        <fullName evidence="10">Threonine/serine exporter</fullName>
    </submittedName>
</protein>
<evidence type="ECO:0000256" key="2">
    <source>
        <dbReference type="ARBA" id="ARBA00022475"/>
    </source>
</evidence>
<keyword evidence="6 8" id="KW-0472">Membrane</keyword>
<keyword evidence="2" id="KW-1003">Cell membrane</keyword>
<comment type="subcellular location">
    <subcellularLocation>
        <location evidence="1">Cell membrane</location>
        <topology evidence="1">Multi-pass membrane protein</topology>
    </subcellularLocation>
</comment>
<dbReference type="PANTHER" id="PTHR34390">
    <property type="entry name" value="UPF0442 PROTEIN YJJB-RELATED"/>
    <property type="match status" value="1"/>
</dbReference>
<evidence type="ECO:0000256" key="1">
    <source>
        <dbReference type="ARBA" id="ARBA00004651"/>
    </source>
</evidence>
<dbReference type="Proteomes" id="UP000473885">
    <property type="component" value="Unassembled WGS sequence"/>
</dbReference>
<evidence type="ECO:0000256" key="4">
    <source>
        <dbReference type="ARBA" id="ARBA00022692"/>
    </source>
</evidence>
<feature type="transmembrane region" description="Helical" evidence="8">
    <location>
        <begin position="52"/>
        <end position="69"/>
    </location>
</feature>
<reference evidence="10 11" key="1">
    <citation type="submission" date="2019-04" db="EMBL/GenBank/DDBJ databases">
        <title>Genome sequencing of Clostridium botulinum Groups I-IV and Clostridium butyricum.</title>
        <authorList>
            <person name="Brunt J."/>
            <person name="Van Vliet A.H.M."/>
            <person name="Stringer S.C."/>
            <person name="Carter A.T."/>
            <person name="Peck M.W."/>
        </authorList>
    </citation>
    <scope>NUCLEOTIDE SEQUENCE [LARGE SCALE GENOMIC DNA]</scope>
    <source>
        <strain evidence="10 11">IFR 18/094</strain>
    </source>
</reference>
<gene>
    <name evidence="10" type="ORF">FDF74_01845</name>
</gene>
<proteinExistence type="inferred from homology"/>
<dbReference type="InterPro" id="IPR024528">
    <property type="entry name" value="ThrE_2"/>
</dbReference>
<dbReference type="Pfam" id="PF12821">
    <property type="entry name" value="ThrE_2"/>
    <property type="match status" value="1"/>
</dbReference>
<comment type="similarity">
    <text evidence="7">Belongs to the ThrE exporter (TC 2.A.79) family.</text>
</comment>
<dbReference type="AlphaFoldDB" id="A0A6M0R6Y8"/>
<dbReference type="GO" id="GO:0005886">
    <property type="term" value="C:plasma membrane"/>
    <property type="evidence" value="ECO:0007669"/>
    <property type="project" value="UniProtKB-SubCell"/>
</dbReference>